<keyword evidence="3" id="KW-1185">Reference proteome</keyword>
<dbReference type="PANTHER" id="PTHR34039:SF1">
    <property type="entry name" value="UPF0102 PROTEIN YRAN"/>
    <property type="match status" value="1"/>
</dbReference>
<evidence type="ECO:0000313" key="2">
    <source>
        <dbReference type="EMBL" id="ETZ04635.1"/>
    </source>
</evidence>
<organism evidence="2 3">
    <name type="scientific">Holospora undulata HU1</name>
    <dbReference type="NCBI Taxonomy" id="1321371"/>
    <lineage>
        <taxon>Bacteria</taxon>
        <taxon>Pseudomonadati</taxon>
        <taxon>Pseudomonadota</taxon>
        <taxon>Alphaproteobacteria</taxon>
        <taxon>Holosporales</taxon>
        <taxon>Holosporaceae</taxon>
        <taxon>Holospora</taxon>
    </lineage>
</organism>
<dbReference type="Gene3D" id="3.40.1350.10">
    <property type="match status" value="1"/>
</dbReference>
<dbReference type="Proteomes" id="UP000026922">
    <property type="component" value="Unassembled WGS sequence"/>
</dbReference>
<dbReference type="InterPro" id="IPR003509">
    <property type="entry name" value="UPF0102_YraN-like"/>
</dbReference>
<dbReference type="InterPro" id="IPR011856">
    <property type="entry name" value="tRNA_endonuc-like_dom_sf"/>
</dbReference>
<evidence type="ECO:0000256" key="1">
    <source>
        <dbReference type="ARBA" id="ARBA00006738"/>
    </source>
</evidence>
<evidence type="ECO:0000313" key="3">
    <source>
        <dbReference type="Proteomes" id="UP000026922"/>
    </source>
</evidence>
<dbReference type="InterPro" id="IPR011335">
    <property type="entry name" value="Restrct_endonuc-II-like"/>
</dbReference>
<comment type="similarity">
    <text evidence="1">Belongs to the UPF0102 family.</text>
</comment>
<dbReference type="PANTHER" id="PTHR34039">
    <property type="entry name" value="UPF0102 PROTEIN YRAN"/>
    <property type="match status" value="1"/>
</dbReference>
<dbReference type="EMBL" id="ARPM03000165">
    <property type="protein sequence ID" value="ETZ04635.1"/>
    <property type="molecule type" value="Genomic_DNA"/>
</dbReference>
<sequence>MEYVQRVVFGKDQSFLGKKENLDGSCYKKGVQAEQKVLEYFLSQGYKSIYQRLRTPFGELDLVCSKKSVMVFVEVKYRKALIDARWALCLRQKRRNFYASQWLINQMNLSYDTYLMCVAMVSNWCMECYFNACLEGYDTT</sequence>
<reference evidence="2 3" key="1">
    <citation type="journal article" date="2013" name="Genome Announc.">
        <title>Draft Genome Sequence of Holospora undulata Strain HU1, a Micronucleus-Specific Symbiont of the Ciliate Paramecium caudatum.</title>
        <authorList>
            <person name="Dohra H."/>
            <person name="Suzuki H."/>
            <person name="Suzuki T."/>
            <person name="Tanaka K."/>
            <person name="Fujishima M."/>
        </authorList>
    </citation>
    <scope>NUCLEOTIDE SEQUENCE [LARGE SCALE GENOMIC DNA]</scope>
    <source>
        <strain evidence="2 3">HU1</strain>
    </source>
</reference>
<dbReference type="Pfam" id="PF02021">
    <property type="entry name" value="UPF0102"/>
    <property type="match status" value="1"/>
</dbReference>
<name>A0A061JFX9_9PROT</name>
<dbReference type="AlphaFoldDB" id="A0A061JFX9"/>
<dbReference type="GO" id="GO:0003676">
    <property type="term" value="F:nucleic acid binding"/>
    <property type="evidence" value="ECO:0007669"/>
    <property type="project" value="InterPro"/>
</dbReference>
<gene>
    <name evidence="2" type="ORF">K737_300955</name>
</gene>
<protein>
    <submittedName>
        <fullName evidence="2">Uncharacterized protein</fullName>
    </submittedName>
</protein>
<dbReference type="RefSeq" id="WP_006299515.1">
    <property type="nucleotide sequence ID" value="NZ_ARPM03000165.1"/>
</dbReference>
<dbReference type="SUPFAM" id="SSF52980">
    <property type="entry name" value="Restriction endonuclease-like"/>
    <property type="match status" value="1"/>
</dbReference>
<comment type="caution">
    <text evidence="2">The sequence shown here is derived from an EMBL/GenBank/DDBJ whole genome shotgun (WGS) entry which is preliminary data.</text>
</comment>
<proteinExistence type="inferred from homology"/>
<accession>A0A061JFX9</accession>